<gene>
    <name evidence="2" type="ORF">MCHLO_05366</name>
</gene>
<sequence length="327" mass="34058">MPGPIQIPGSHGMGVIPGATAAHSYSYPPPVSTSSRYGAPGMAIPTNAPNPHPLGLPTPTGSALTQVSTTPIPTSSIVQAPRSRNPGHARRPSAPDMGFALASTPRPPARRRLSGYEHTYSGFPPPPIHPTPASSSAARSSLSPIVSPTRTAASSTSAGMRAPSPAVPSRGQGSSRSGPRDDAGSSAEVQPSGSLRFSTKSTASPVSPLRVLSLFAVSLDANGGASVPVHVHCAMELREESMGGGTVAATTVHLFRHGLGWLPNSKASYYNGSFLRRSLVERCVAAPQHCPGPVILPPNTPFALLGRFLTGIQRRRAARKRRRCNYR</sequence>
<name>A0ABQ0LAB8_MYCCL</name>
<keyword evidence="3" id="KW-1185">Reference proteome</keyword>
<feature type="compositionally biased region" description="Polar residues" evidence="1">
    <location>
        <begin position="187"/>
        <end position="201"/>
    </location>
</feature>
<evidence type="ECO:0000256" key="1">
    <source>
        <dbReference type="SAM" id="MobiDB-lite"/>
    </source>
</evidence>
<dbReference type="EMBL" id="DF844081">
    <property type="protein sequence ID" value="GAT47925.1"/>
    <property type="molecule type" value="Genomic_DNA"/>
</dbReference>
<proteinExistence type="predicted"/>
<reference evidence="2" key="1">
    <citation type="submission" date="2014-09" db="EMBL/GenBank/DDBJ databases">
        <title>Genome sequence of the luminous mushroom Mycena chlorophos for searching fungal bioluminescence genes.</title>
        <authorList>
            <person name="Tanaka Y."/>
            <person name="Kasuga D."/>
            <person name="Oba Y."/>
            <person name="Hase S."/>
            <person name="Sato K."/>
            <person name="Oba Y."/>
            <person name="Sakakibara Y."/>
        </authorList>
    </citation>
    <scope>NUCLEOTIDE SEQUENCE</scope>
</reference>
<accession>A0ABQ0LAB8</accession>
<dbReference type="Proteomes" id="UP000815677">
    <property type="component" value="Unassembled WGS sequence"/>
</dbReference>
<organism evidence="2 3">
    <name type="scientific">Mycena chlorophos</name>
    <name type="common">Agaric fungus</name>
    <name type="synonym">Agaricus chlorophos</name>
    <dbReference type="NCBI Taxonomy" id="658473"/>
    <lineage>
        <taxon>Eukaryota</taxon>
        <taxon>Fungi</taxon>
        <taxon>Dikarya</taxon>
        <taxon>Basidiomycota</taxon>
        <taxon>Agaricomycotina</taxon>
        <taxon>Agaricomycetes</taxon>
        <taxon>Agaricomycetidae</taxon>
        <taxon>Agaricales</taxon>
        <taxon>Marasmiineae</taxon>
        <taxon>Mycenaceae</taxon>
        <taxon>Mycena</taxon>
    </lineage>
</organism>
<feature type="compositionally biased region" description="Low complexity" evidence="1">
    <location>
        <begin position="131"/>
        <end position="158"/>
    </location>
</feature>
<protein>
    <submittedName>
        <fullName evidence="2">Uncharacterized protein</fullName>
    </submittedName>
</protein>
<feature type="compositionally biased region" description="Low complexity" evidence="1">
    <location>
        <begin position="168"/>
        <end position="177"/>
    </location>
</feature>
<feature type="compositionally biased region" description="Polar residues" evidence="1">
    <location>
        <begin position="59"/>
        <end position="78"/>
    </location>
</feature>
<evidence type="ECO:0000313" key="2">
    <source>
        <dbReference type="EMBL" id="GAT47925.1"/>
    </source>
</evidence>
<evidence type="ECO:0000313" key="3">
    <source>
        <dbReference type="Proteomes" id="UP000815677"/>
    </source>
</evidence>
<feature type="region of interest" description="Disordered" evidence="1">
    <location>
        <begin position="20"/>
        <end position="201"/>
    </location>
</feature>